<dbReference type="GO" id="GO:0005524">
    <property type="term" value="F:ATP binding"/>
    <property type="evidence" value="ECO:0007669"/>
    <property type="project" value="UniProtKB-KW"/>
</dbReference>
<dbReference type="GO" id="GO:0042626">
    <property type="term" value="F:ATPase-coupled transmembrane transporter activity"/>
    <property type="evidence" value="ECO:0007669"/>
    <property type="project" value="TreeGrafter"/>
</dbReference>
<keyword evidence="4" id="KW-0812">Transmembrane</keyword>
<evidence type="ECO:0000256" key="2">
    <source>
        <dbReference type="ARBA" id="ARBA00022840"/>
    </source>
</evidence>
<keyword evidence="7" id="KW-1185">Reference proteome</keyword>
<keyword evidence="1" id="KW-0547">Nucleotide-binding</keyword>
<accession>A0A7J7MJT4</accession>
<evidence type="ECO:0000256" key="4">
    <source>
        <dbReference type="SAM" id="Phobius"/>
    </source>
</evidence>
<feature type="region of interest" description="Disordered" evidence="3">
    <location>
        <begin position="141"/>
        <end position="177"/>
    </location>
</feature>
<comment type="caution">
    <text evidence="6">The sequence shown here is derived from an EMBL/GenBank/DDBJ whole genome shotgun (WGS) entry which is preliminary data.</text>
</comment>
<dbReference type="GO" id="GO:0016887">
    <property type="term" value="F:ATP hydrolysis activity"/>
    <property type="evidence" value="ECO:0007669"/>
    <property type="project" value="InterPro"/>
</dbReference>
<keyword evidence="2" id="KW-0067">ATP-binding</keyword>
<evidence type="ECO:0000259" key="5">
    <source>
        <dbReference type="Pfam" id="PF00005"/>
    </source>
</evidence>
<evidence type="ECO:0000256" key="1">
    <source>
        <dbReference type="ARBA" id="ARBA00022741"/>
    </source>
</evidence>
<dbReference type="Proteomes" id="UP000541444">
    <property type="component" value="Unassembled WGS sequence"/>
</dbReference>
<dbReference type="PANTHER" id="PTHR24223:SF108">
    <property type="entry name" value="ABC TRANSPORTER C FAMILY MEMBER 8"/>
    <property type="match status" value="1"/>
</dbReference>
<dbReference type="Gene3D" id="3.40.50.300">
    <property type="entry name" value="P-loop containing nucleotide triphosphate hydrolases"/>
    <property type="match status" value="1"/>
</dbReference>
<feature type="domain" description="ABC transporter" evidence="5">
    <location>
        <begin position="76"/>
        <end position="141"/>
    </location>
</feature>
<sequence>MVPSWISSVVLLGCVLTGSTSLAASTIFIILASLRSMSELVRMIPDALSMMIQVKVSLDRLDTFFLDDELKDYDNLKRNSLEVTRGQKVAFCGPVGAGKSSLLYAILGESLKSQDRYEQLLTAGIAFEQLVNAHKEAMTVFDPENSENFGESRKNDSDRSEESTWPYLTKETSEGEI</sequence>
<dbReference type="InterPro" id="IPR027417">
    <property type="entry name" value="P-loop_NTPase"/>
</dbReference>
<evidence type="ECO:0000256" key="3">
    <source>
        <dbReference type="SAM" id="MobiDB-lite"/>
    </source>
</evidence>
<dbReference type="GO" id="GO:0016020">
    <property type="term" value="C:membrane"/>
    <property type="evidence" value="ECO:0007669"/>
    <property type="project" value="TreeGrafter"/>
</dbReference>
<dbReference type="AlphaFoldDB" id="A0A7J7MJT4"/>
<gene>
    <name evidence="6" type="ORF">GIB67_031982</name>
</gene>
<keyword evidence="4" id="KW-1133">Transmembrane helix</keyword>
<reference evidence="6 7" key="1">
    <citation type="journal article" date="2020" name="IScience">
        <title>Genome Sequencing of the Endangered Kingdonia uniflora (Circaeasteraceae, Ranunculales) Reveals Potential Mechanisms of Evolutionary Specialization.</title>
        <authorList>
            <person name="Sun Y."/>
            <person name="Deng T."/>
            <person name="Zhang A."/>
            <person name="Moore M.J."/>
            <person name="Landis J.B."/>
            <person name="Lin N."/>
            <person name="Zhang H."/>
            <person name="Zhang X."/>
            <person name="Huang J."/>
            <person name="Zhang X."/>
            <person name="Sun H."/>
            <person name="Wang H."/>
        </authorList>
    </citation>
    <scope>NUCLEOTIDE SEQUENCE [LARGE SCALE GENOMIC DNA]</scope>
    <source>
        <strain evidence="6">TB1705</strain>
        <tissue evidence="6">Leaf</tissue>
    </source>
</reference>
<proteinExistence type="predicted"/>
<dbReference type="Pfam" id="PF00005">
    <property type="entry name" value="ABC_tran"/>
    <property type="match status" value="1"/>
</dbReference>
<dbReference type="InterPro" id="IPR003439">
    <property type="entry name" value="ABC_transporter-like_ATP-bd"/>
</dbReference>
<evidence type="ECO:0000313" key="7">
    <source>
        <dbReference type="Proteomes" id="UP000541444"/>
    </source>
</evidence>
<protein>
    <recommendedName>
        <fullName evidence="5">ABC transporter domain-containing protein</fullName>
    </recommendedName>
</protein>
<feature type="transmembrane region" description="Helical" evidence="4">
    <location>
        <begin position="6"/>
        <end position="34"/>
    </location>
</feature>
<dbReference type="InterPro" id="IPR050173">
    <property type="entry name" value="ABC_transporter_C-like"/>
</dbReference>
<dbReference type="OrthoDB" id="6500128at2759"/>
<organism evidence="6 7">
    <name type="scientific">Kingdonia uniflora</name>
    <dbReference type="NCBI Taxonomy" id="39325"/>
    <lineage>
        <taxon>Eukaryota</taxon>
        <taxon>Viridiplantae</taxon>
        <taxon>Streptophyta</taxon>
        <taxon>Embryophyta</taxon>
        <taxon>Tracheophyta</taxon>
        <taxon>Spermatophyta</taxon>
        <taxon>Magnoliopsida</taxon>
        <taxon>Ranunculales</taxon>
        <taxon>Circaeasteraceae</taxon>
        <taxon>Kingdonia</taxon>
    </lineage>
</organism>
<feature type="compositionally biased region" description="Basic and acidic residues" evidence="3">
    <location>
        <begin position="150"/>
        <end position="162"/>
    </location>
</feature>
<keyword evidence="4" id="KW-0472">Membrane</keyword>
<dbReference type="PANTHER" id="PTHR24223">
    <property type="entry name" value="ATP-BINDING CASSETTE SUB-FAMILY C"/>
    <property type="match status" value="1"/>
</dbReference>
<dbReference type="SUPFAM" id="SSF52540">
    <property type="entry name" value="P-loop containing nucleoside triphosphate hydrolases"/>
    <property type="match status" value="1"/>
</dbReference>
<dbReference type="EMBL" id="JACGCM010001430">
    <property type="protein sequence ID" value="KAF6155131.1"/>
    <property type="molecule type" value="Genomic_DNA"/>
</dbReference>
<evidence type="ECO:0000313" key="6">
    <source>
        <dbReference type="EMBL" id="KAF6155131.1"/>
    </source>
</evidence>
<name>A0A7J7MJT4_9MAGN</name>